<evidence type="ECO:0000256" key="4">
    <source>
        <dbReference type="ARBA" id="ARBA00022679"/>
    </source>
</evidence>
<name>A0ABP0IJV7_9DINO</name>
<feature type="non-terminal residue" evidence="11">
    <location>
        <position position="1"/>
    </location>
</feature>
<evidence type="ECO:0000256" key="3">
    <source>
        <dbReference type="ARBA" id="ARBA00022490"/>
    </source>
</evidence>
<dbReference type="EMBL" id="CAXAMM010003925">
    <property type="protein sequence ID" value="CAK9001718.1"/>
    <property type="molecule type" value="Genomic_DNA"/>
</dbReference>
<reference evidence="11 13" key="1">
    <citation type="submission" date="2024-02" db="EMBL/GenBank/DDBJ databases">
        <authorList>
            <person name="Chen Y."/>
            <person name="Shah S."/>
            <person name="Dougan E. K."/>
            <person name="Thang M."/>
            <person name="Chan C."/>
        </authorList>
    </citation>
    <scope>NUCLEOTIDE SEQUENCE [LARGE SCALE GENOMIC DNA]</scope>
</reference>
<evidence type="ECO:0000256" key="6">
    <source>
        <dbReference type="ARBA" id="ARBA00036820"/>
    </source>
</evidence>
<protein>
    <recommendedName>
        <fullName evidence="9">Hydroxylysine kinase</fullName>
        <ecNumber evidence="8">2.7.1.81</ecNumber>
    </recommendedName>
</protein>
<evidence type="ECO:0000313" key="11">
    <source>
        <dbReference type="EMBL" id="CAK9001630.1"/>
    </source>
</evidence>
<dbReference type="GO" id="GO:0016301">
    <property type="term" value="F:kinase activity"/>
    <property type="evidence" value="ECO:0007669"/>
    <property type="project" value="UniProtKB-KW"/>
</dbReference>
<evidence type="ECO:0000256" key="1">
    <source>
        <dbReference type="ARBA" id="ARBA00004496"/>
    </source>
</evidence>
<dbReference type="EMBL" id="CAXAMM010003903">
    <property type="protein sequence ID" value="CAK9001630.1"/>
    <property type="molecule type" value="Genomic_DNA"/>
</dbReference>
<dbReference type="Proteomes" id="UP001642464">
    <property type="component" value="Unassembled WGS sequence"/>
</dbReference>
<comment type="similarity">
    <text evidence="2">Belongs to the aminoglycoside phosphotransferase family.</text>
</comment>
<dbReference type="SUPFAM" id="SSF56112">
    <property type="entry name" value="Protein kinase-like (PK-like)"/>
    <property type="match status" value="1"/>
</dbReference>
<evidence type="ECO:0000256" key="2">
    <source>
        <dbReference type="ARBA" id="ARBA00006219"/>
    </source>
</evidence>
<dbReference type="PANTHER" id="PTHR21064:SF1">
    <property type="entry name" value="HYDROXYLYSINE KINASE"/>
    <property type="match status" value="1"/>
</dbReference>
<dbReference type="InterPro" id="IPR050249">
    <property type="entry name" value="Pseudomonas-type_ThrB"/>
</dbReference>
<comment type="subcellular location">
    <subcellularLocation>
        <location evidence="1">Cytoplasm</location>
    </subcellularLocation>
</comment>
<dbReference type="InterPro" id="IPR011009">
    <property type="entry name" value="Kinase-like_dom_sf"/>
</dbReference>
<organism evidence="11 13">
    <name type="scientific">Durusdinium trenchii</name>
    <dbReference type="NCBI Taxonomy" id="1381693"/>
    <lineage>
        <taxon>Eukaryota</taxon>
        <taxon>Sar</taxon>
        <taxon>Alveolata</taxon>
        <taxon>Dinophyceae</taxon>
        <taxon>Suessiales</taxon>
        <taxon>Symbiodiniaceae</taxon>
        <taxon>Durusdinium</taxon>
    </lineage>
</organism>
<keyword evidence="5 11" id="KW-0418">Kinase</keyword>
<evidence type="ECO:0000256" key="7">
    <source>
        <dbReference type="ARBA" id="ARBA00037368"/>
    </source>
</evidence>
<sequence>LSLPPPPPPPNILHHVHVAHMTDSSIEERPSFAWGDVQPFVERHFFGAVELVKSLPSERDLNFLVKLDEELAVFKVHNPTDLQDFVECQCLALEHVAQHGACCQRLLRSKSKEFLIALELEGHRRCMCRALSFLPGRMLAEVAQEMAESGERLAQLFDAVGTAVGQVTAALLTFEHAAAEREFVWDLQRCSQVVDAHISDVEEDNRALLQRVLQCQMVELRNLLPRLRRSIVHNDPNDYNLVVNGGQVGVLDFGDMVHSYTCADAAIGMAYLLFHVPSSMPLVEGVLPFVQGFHRACPLEEVEVEALFGLAVCRVCTSLCMSAHQSKLEPDNEYLLISAKPAWRLLTRVDSEKVEHAKDIFKQSLGLQPRSTH</sequence>
<keyword evidence="4" id="KW-0808">Transferase</keyword>
<evidence type="ECO:0000256" key="5">
    <source>
        <dbReference type="ARBA" id="ARBA00022777"/>
    </source>
</evidence>
<comment type="function">
    <text evidence="7">Catalyzes the GTP-dependent phosphorylation of 5-hydroxy-L-lysine.</text>
</comment>
<feature type="domain" description="Aminoglycoside phosphotransferase" evidence="10">
    <location>
        <begin position="60"/>
        <end position="271"/>
    </location>
</feature>
<keyword evidence="13" id="KW-1185">Reference proteome</keyword>
<dbReference type="EC" id="2.7.1.81" evidence="8"/>
<dbReference type="Pfam" id="PF01636">
    <property type="entry name" value="APH"/>
    <property type="match status" value="1"/>
</dbReference>
<dbReference type="InterPro" id="IPR002575">
    <property type="entry name" value="Aminoglycoside_PTrfase"/>
</dbReference>
<evidence type="ECO:0000313" key="13">
    <source>
        <dbReference type="Proteomes" id="UP001642464"/>
    </source>
</evidence>
<accession>A0ABP0IJV7</accession>
<dbReference type="PANTHER" id="PTHR21064">
    <property type="entry name" value="AMINOGLYCOSIDE PHOSPHOTRANSFERASE DOMAIN-CONTAINING PROTEIN-RELATED"/>
    <property type="match status" value="1"/>
</dbReference>
<keyword evidence="3" id="KW-0963">Cytoplasm</keyword>
<comment type="caution">
    <text evidence="11">The sequence shown here is derived from an EMBL/GenBank/DDBJ whole genome shotgun (WGS) entry which is preliminary data.</text>
</comment>
<dbReference type="Gene3D" id="3.90.1200.10">
    <property type="match status" value="1"/>
</dbReference>
<evidence type="ECO:0000256" key="9">
    <source>
        <dbReference type="ARBA" id="ARBA00040505"/>
    </source>
</evidence>
<comment type="catalytic activity">
    <reaction evidence="6">
        <text>(5R)-5-hydroxy-L-lysine + GTP = (5R)-5-phosphooxy-L-lysine + GDP + H(+)</text>
        <dbReference type="Rhea" id="RHEA:19049"/>
        <dbReference type="ChEBI" id="CHEBI:15378"/>
        <dbReference type="ChEBI" id="CHEBI:37565"/>
        <dbReference type="ChEBI" id="CHEBI:57882"/>
        <dbReference type="ChEBI" id="CHEBI:58189"/>
        <dbReference type="ChEBI" id="CHEBI:58357"/>
        <dbReference type="EC" id="2.7.1.81"/>
    </reaction>
</comment>
<evidence type="ECO:0000259" key="10">
    <source>
        <dbReference type="Pfam" id="PF01636"/>
    </source>
</evidence>
<evidence type="ECO:0000313" key="12">
    <source>
        <dbReference type="EMBL" id="CAK9001718.1"/>
    </source>
</evidence>
<evidence type="ECO:0000256" key="8">
    <source>
        <dbReference type="ARBA" id="ARBA00038873"/>
    </source>
</evidence>
<proteinExistence type="inferred from homology"/>
<gene>
    <name evidence="11" type="ORF">SCF082_LOCUS7016</name>
    <name evidence="12" type="ORF">SCF082_LOCUS7047</name>
</gene>